<feature type="transmembrane region" description="Helical" evidence="1">
    <location>
        <begin position="91"/>
        <end position="113"/>
    </location>
</feature>
<name>A0A7I8JF16_SPIIN</name>
<keyword evidence="1" id="KW-0812">Transmembrane</keyword>
<reference evidence="3 4" key="1">
    <citation type="submission" date="2019-12" db="EMBL/GenBank/DDBJ databases">
        <authorList>
            <person name="Scholz U."/>
            <person name="Mascher M."/>
            <person name="Fiebig A."/>
        </authorList>
    </citation>
    <scope>NUCLEOTIDE SEQUENCE</scope>
</reference>
<keyword evidence="1" id="KW-0472">Membrane</keyword>
<dbReference type="Pfam" id="PF20100">
    <property type="entry name" value="DUF6490"/>
    <property type="match status" value="1"/>
</dbReference>
<keyword evidence="2" id="KW-0732">Signal</keyword>
<dbReference type="PANTHER" id="PTHR46610:SF20">
    <property type="entry name" value="OS05G0181300 PROTEIN"/>
    <property type="match status" value="1"/>
</dbReference>
<dbReference type="PANTHER" id="PTHR46610">
    <property type="entry name" value="OS05G0181300 PROTEIN"/>
    <property type="match status" value="1"/>
</dbReference>
<evidence type="ECO:0000256" key="2">
    <source>
        <dbReference type="SAM" id="SignalP"/>
    </source>
</evidence>
<feature type="signal peptide" evidence="2">
    <location>
        <begin position="1"/>
        <end position="19"/>
    </location>
</feature>
<evidence type="ECO:0000256" key="1">
    <source>
        <dbReference type="SAM" id="Phobius"/>
    </source>
</evidence>
<feature type="transmembrane region" description="Helical" evidence="1">
    <location>
        <begin position="29"/>
        <end position="47"/>
    </location>
</feature>
<accession>A0A7I8JF16</accession>
<evidence type="ECO:0000313" key="3">
    <source>
        <dbReference type="EMBL" id="CAA2628745.1"/>
    </source>
</evidence>
<sequence length="118" mass="12727">MSSASLTAASIIFLAVVSALAVYRARGDAGATSFIVLADLLLAFFLLSVRWFEVLPPGDAARKRKAKVIICLSATSVNLLFSWKVSFMMPLGFAAVVWTISLTTVVAGFYLLFCLEDN</sequence>
<keyword evidence="1" id="KW-1133">Transmembrane helix</keyword>
<gene>
    <name evidence="3" type="ORF">SI7747_11014386</name>
</gene>
<dbReference type="Proteomes" id="UP001189122">
    <property type="component" value="Unassembled WGS sequence"/>
</dbReference>
<keyword evidence="4" id="KW-1185">Reference proteome</keyword>
<feature type="chain" id="PRO_5029903372" evidence="2">
    <location>
        <begin position="20"/>
        <end position="118"/>
    </location>
</feature>
<dbReference type="EMBL" id="LR743598">
    <property type="protein sequence ID" value="CAA2628745.1"/>
    <property type="molecule type" value="Genomic_DNA"/>
</dbReference>
<dbReference type="InterPro" id="IPR045501">
    <property type="entry name" value="DUF6490"/>
</dbReference>
<protein>
    <submittedName>
        <fullName evidence="3">Uncharacterized protein</fullName>
    </submittedName>
</protein>
<dbReference type="AlphaFoldDB" id="A0A7I8JF16"/>
<evidence type="ECO:0000313" key="4">
    <source>
        <dbReference type="Proteomes" id="UP001189122"/>
    </source>
</evidence>
<proteinExistence type="predicted"/>
<organism evidence="3">
    <name type="scientific">Spirodela intermedia</name>
    <name type="common">Intermediate duckweed</name>
    <dbReference type="NCBI Taxonomy" id="51605"/>
    <lineage>
        <taxon>Eukaryota</taxon>
        <taxon>Viridiplantae</taxon>
        <taxon>Streptophyta</taxon>
        <taxon>Embryophyta</taxon>
        <taxon>Tracheophyta</taxon>
        <taxon>Spermatophyta</taxon>
        <taxon>Magnoliopsida</taxon>
        <taxon>Liliopsida</taxon>
        <taxon>Araceae</taxon>
        <taxon>Lemnoideae</taxon>
        <taxon>Spirodela</taxon>
    </lineage>
</organism>
<dbReference type="EMBL" id="CACRZD030000011">
    <property type="protein sequence ID" value="CAA6667992.1"/>
    <property type="molecule type" value="Genomic_DNA"/>
</dbReference>